<dbReference type="Gene3D" id="1.20.1250.20">
    <property type="entry name" value="MFS general substrate transporter like domains"/>
    <property type="match status" value="1"/>
</dbReference>
<evidence type="ECO:0000313" key="8">
    <source>
        <dbReference type="EMBL" id="SPD88958.1"/>
    </source>
</evidence>
<dbReference type="Proteomes" id="UP000238164">
    <property type="component" value="Chromosome 1"/>
</dbReference>
<protein>
    <submittedName>
        <fullName evidence="8">Predicted arabinose efflux permease, MFS family</fullName>
    </submittedName>
</protein>
<dbReference type="InterPro" id="IPR001958">
    <property type="entry name" value="Tet-R_TetA/multi-R_MdtG-like"/>
</dbReference>
<feature type="transmembrane region" description="Helical" evidence="6">
    <location>
        <begin position="279"/>
        <end position="297"/>
    </location>
</feature>
<keyword evidence="4 6" id="KW-1133">Transmembrane helix</keyword>
<gene>
    <name evidence="8" type="ORF">MPLG2_3928</name>
</gene>
<feature type="transmembrane region" description="Helical" evidence="6">
    <location>
        <begin position="303"/>
        <end position="325"/>
    </location>
</feature>
<dbReference type="InterPro" id="IPR050930">
    <property type="entry name" value="MFS_Vesicular_Transporter"/>
</dbReference>
<feature type="transmembrane region" description="Helical" evidence="6">
    <location>
        <begin position="79"/>
        <end position="97"/>
    </location>
</feature>
<evidence type="ECO:0000313" key="9">
    <source>
        <dbReference type="Proteomes" id="UP000238164"/>
    </source>
</evidence>
<accession>A0A2N9JN09</accession>
<feature type="transmembrane region" description="Helical" evidence="6">
    <location>
        <begin position="37"/>
        <end position="58"/>
    </location>
</feature>
<comment type="subcellular location">
    <subcellularLocation>
        <location evidence="1">Cell membrane</location>
        <topology evidence="1">Multi-pass membrane protein</topology>
    </subcellularLocation>
</comment>
<dbReference type="Pfam" id="PF07690">
    <property type="entry name" value="MFS_1"/>
    <property type="match status" value="1"/>
</dbReference>
<dbReference type="GO" id="GO:0022857">
    <property type="term" value="F:transmembrane transporter activity"/>
    <property type="evidence" value="ECO:0007669"/>
    <property type="project" value="InterPro"/>
</dbReference>
<dbReference type="RefSeq" id="WP_231935721.1">
    <property type="nucleotide sequence ID" value="NZ_BAAAGO010000016.1"/>
</dbReference>
<evidence type="ECO:0000256" key="5">
    <source>
        <dbReference type="ARBA" id="ARBA00023136"/>
    </source>
</evidence>
<dbReference type="GO" id="GO:0005886">
    <property type="term" value="C:plasma membrane"/>
    <property type="evidence" value="ECO:0007669"/>
    <property type="project" value="UniProtKB-SubCell"/>
</dbReference>
<dbReference type="PROSITE" id="PS50850">
    <property type="entry name" value="MFS"/>
    <property type="match status" value="1"/>
</dbReference>
<dbReference type="AlphaFoldDB" id="A0A2N9JN09"/>
<evidence type="ECO:0000256" key="6">
    <source>
        <dbReference type="SAM" id="Phobius"/>
    </source>
</evidence>
<dbReference type="SUPFAM" id="SSF103473">
    <property type="entry name" value="MFS general substrate transporter"/>
    <property type="match status" value="1"/>
</dbReference>
<feature type="transmembrane region" description="Helical" evidence="6">
    <location>
        <begin position="365"/>
        <end position="385"/>
    </location>
</feature>
<proteinExistence type="predicted"/>
<dbReference type="Gene3D" id="1.20.1720.10">
    <property type="entry name" value="Multidrug resistance protein D"/>
    <property type="match status" value="1"/>
</dbReference>
<dbReference type="InterPro" id="IPR011701">
    <property type="entry name" value="MFS"/>
</dbReference>
<evidence type="ECO:0000256" key="1">
    <source>
        <dbReference type="ARBA" id="ARBA00004651"/>
    </source>
</evidence>
<feature type="transmembrane region" description="Helical" evidence="6">
    <location>
        <begin position="12"/>
        <end position="31"/>
    </location>
</feature>
<keyword evidence="5 6" id="KW-0472">Membrane</keyword>
<feature type="transmembrane region" description="Helical" evidence="6">
    <location>
        <begin position="103"/>
        <end position="126"/>
    </location>
</feature>
<evidence type="ECO:0000256" key="2">
    <source>
        <dbReference type="ARBA" id="ARBA00022448"/>
    </source>
</evidence>
<feature type="transmembrane region" description="Helical" evidence="6">
    <location>
        <begin position="337"/>
        <end position="359"/>
    </location>
</feature>
<feature type="transmembrane region" description="Helical" evidence="6">
    <location>
        <begin position="138"/>
        <end position="161"/>
    </location>
</feature>
<evidence type="ECO:0000256" key="4">
    <source>
        <dbReference type="ARBA" id="ARBA00022989"/>
    </source>
</evidence>
<feature type="transmembrane region" description="Helical" evidence="6">
    <location>
        <begin position="167"/>
        <end position="185"/>
    </location>
</feature>
<keyword evidence="2" id="KW-0813">Transport</keyword>
<dbReference type="PRINTS" id="PR01035">
    <property type="entry name" value="TCRTETA"/>
</dbReference>
<dbReference type="PANTHER" id="PTHR23506">
    <property type="entry name" value="GH10249P"/>
    <property type="match status" value="1"/>
</dbReference>
<dbReference type="KEGG" id="mgg:MPLG2_3928"/>
<dbReference type="CDD" id="cd17325">
    <property type="entry name" value="MFS_MdtG_SLC18_like"/>
    <property type="match status" value="1"/>
</dbReference>
<feature type="domain" description="Major facilitator superfamily (MFS) profile" evidence="7">
    <location>
        <begin position="12"/>
        <end position="390"/>
    </location>
</feature>
<reference evidence="8 9" key="1">
    <citation type="submission" date="2018-02" db="EMBL/GenBank/DDBJ databases">
        <authorList>
            <person name="Cohen D.B."/>
            <person name="Kent A.D."/>
        </authorList>
    </citation>
    <scope>NUCLEOTIDE SEQUENCE [LARGE SCALE GENOMIC DNA]</scope>
    <source>
        <strain evidence="8">1</strain>
    </source>
</reference>
<evidence type="ECO:0000256" key="3">
    <source>
        <dbReference type="ARBA" id="ARBA00022692"/>
    </source>
</evidence>
<keyword evidence="3 6" id="KW-0812">Transmembrane</keyword>
<dbReference type="EMBL" id="LT985188">
    <property type="protein sequence ID" value="SPD88958.1"/>
    <property type="molecule type" value="Genomic_DNA"/>
</dbReference>
<keyword evidence="9" id="KW-1185">Reference proteome</keyword>
<dbReference type="InterPro" id="IPR020846">
    <property type="entry name" value="MFS_dom"/>
</dbReference>
<evidence type="ECO:0000259" key="7">
    <source>
        <dbReference type="PROSITE" id="PS50850"/>
    </source>
</evidence>
<dbReference type="PANTHER" id="PTHR23506:SF23">
    <property type="entry name" value="GH10249P"/>
    <property type="match status" value="1"/>
</dbReference>
<name>A0A2N9JN09_9ACTN</name>
<organism evidence="8 9">
    <name type="scientific">Micropruina glycogenica</name>
    <dbReference type="NCBI Taxonomy" id="75385"/>
    <lineage>
        <taxon>Bacteria</taxon>
        <taxon>Bacillati</taxon>
        <taxon>Actinomycetota</taxon>
        <taxon>Actinomycetes</taxon>
        <taxon>Propionibacteriales</taxon>
        <taxon>Nocardioidaceae</taxon>
        <taxon>Micropruina</taxon>
    </lineage>
</organism>
<sequence>MKLSLRSPLPRTVVMLAVSAFFVAVGFGVMIPVLPIFAASFGVTNFLIGLVVSAFAGFRLATSPFVRRISDRIGHRRTIGVGMWIVGVSSALCGLAHSYWELLAWRAVGGVGSAMFTISATALLLASVGPELRGRASGLYQGGFLLGGMTGPAIGGLLAGVSLTAPFYFYAGTLVIAGTIAFTQLHDPPGMAEAAAVAPTKSLREVINDRRFQAACLLNFGTGWQSFGVRSALVPILIVTYLGQHPSWTGIAFAIAAVAQTLALQPAGRATDLIGRRPVMVTGAVLAAASTMATPFAPNLPVMVVLLCVYGVASAALGTAPTAALGDAAKDAGSQPVAIFSMIGDAGAIVGPLAAGLLADHLGMGAAFGVGAAILLAGAGLSWLIPARLDRRQPQEAM</sequence>
<dbReference type="InterPro" id="IPR036259">
    <property type="entry name" value="MFS_trans_sf"/>
</dbReference>